<dbReference type="GO" id="GO:0005975">
    <property type="term" value="P:carbohydrate metabolic process"/>
    <property type="evidence" value="ECO:0007669"/>
    <property type="project" value="InterPro"/>
</dbReference>
<evidence type="ECO:0000256" key="2">
    <source>
        <dbReference type="ARBA" id="ARBA00022801"/>
    </source>
</evidence>
<protein>
    <recommendedName>
        <fullName evidence="7">Glycoside hydrolase</fullName>
    </recommendedName>
</protein>
<dbReference type="PANTHER" id="PTHR31339:SF9">
    <property type="entry name" value="PLASMIN AND FIBRONECTIN-BINDING PROTEIN A"/>
    <property type="match status" value="1"/>
</dbReference>
<dbReference type="InterPro" id="IPR012334">
    <property type="entry name" value="Pectin_lyas_fold"/>
</dbReference>
<accession>A0AA37HWA8</accession>
<dbReference type="Pfam" id="PF00295">
    <property type="entry name" value="Glyco_hydro_28"/>
    <property type="match status" value="1"/>
</dbReference>
<evidence type="ECO:0000256" key="1">
    <source>
        <dbReference type="ARBA" id="ARBA00008834"/>
    </source>
</evidence>
<dbReference type="InterPro" id="IPR011050">
    <property type="entry name" value="Pectin_lyase_fold/virulence"/>
</dbReference>
<comment type="caution">
    <text evidence="5">The sequence shown here is derived from an EMBL/GenBank/DDBJ whole genome shotgun (WGS) entry which is preliminary data.</text>
</comment>
<evidence type="ECO:0000313" key="5">
    <source>
        <dbReference type="EMBL" id="GJG26984.1"/>
    </source>
</evidence>
<dbReference type="InterPro" id="IPR000743">
    <property type="entry name" value="Glyco_hydro_28"/>
</dbReference>
<reference evidence="5" key="1">
    <citation type="submission" date="2021-08" db="EMBL/GenBank/DDBJ databases">
        <title>Prevotella lacticifex sp. nov., isolated from rumen of cow.</title>
        <authorList>
            <person name="Shinkai T."/>
            <person name="Ikeyama N."/>
            <person name="Kumagai M."/>
            <person name="Ohmori H."/>
            <person name="Sakamoto M."/>
            <person name="Ohkuma M."/>
            <person name="Mitsumori M."/>
        </authorList>
    </citation>
    <scope>NUCLEOTIDE SEQUENCE</scope>
    <source>
        <strain evidence="5">DSM 11371</strain>
    </source>
</reference>
<dbReference type="PROSITE" id="PS00502">
    <property type="entry name" value="POLYGALACTURONASE"/>
    <property type="match status" value="1"/>
</dbReference>
<dbReference type="Gene3D" id="2.160.20.10">
    <property type="entry name" value="Single-stranded right-handed beta-helix, Pectin lyase-like"/>
    <property type="match status" value="1"/>
</dbReference>
<keyword evidence="2 4" id="KW-0378">Hydrolase</keyword>
<gene>
    <name evidence="5" type="ORF">PRRU23_06840</name>
</gene>
<proteinExistence type="inferred from homology"/>
<evidence type="ECO:0000256" key="4">
    <source>
        <dbReference type="RuleBase" id="RU361169"/>
    </source>
</evidence>
<dbReference type="EMBL" id="BPTR01000001">
    <property type="protein sequence ID" value="GJG26984.1"/>
    <property type="molecule type" value="Genomic_DNA"/>
</dbReference>
<name>A0AA37HWA8_SEGBR</name>
<comment type="similarity">
    <text evidence="1 4">Belongs to the glycosyl hydrolase 28 family.</text>
</comment>
<organism evidence="5 6">
    <name type="scientific">Segatella bryantii</name>
    <name type="common">Prevotella bryantii</name>
    <dbReference type="NCBI Taxonomy" id="77095"/>
    <lineage>
        <taxon>Bacteria</taxon>
        <taxon>Pseudomonadati</taxon>
        <taxon>Bacteroidota</taxon>
        <taxon>Bacteroidia</taxon>
        <taxon>Bacteroidales</taxon>
        <taxon>Prevotellaceae</taxon>
        <taxon>Segatella</taxon>
    </lineage>
</organism>
<sequence length="516" mass="57313">MKTNLLQRTFFLSLLTLLSIRGEADNHVVAEQTSQNTPEGWQTVNLPIIPDITPHNTIYITDYGATISSADNTIAIQKALNAVPASGGMVVIPAGEWLCGPVKLKSKTILHLAAHATLKLLPYGIYPAITSSSIKFDNFIDVQKNATDIIIEGEDKYTSLFDGQGKEWWIAYENNKSISRGAVIRMSKGTRFLIRNVMVKNAPGVNISIGQNGKGSHGTVHDVIIREPASTTKTEQPSHNTDGISVWGPYVNIYNCDIDNGDDNVVVDSDGRFVHVWNCTFGNGHGASMGSYTSNMHDILWENINFFNTESGFRLKSQRGRSGDVYNITFRNCMMKNVNNPIYIECWYDKSIKPEPPYAPSALQTSTTPNFHDILIQNVTSVGTPYKKSSKSNFPVYIYGLPEEHVRNITFDNVLVQAEKGMFVAYCDNINFINGCKIINSKSTSKIIEEQYQAEIIGNCNSYVTGINTVSMTTSTDSSAKVYDVQGHYLGVMTQNQLLKKKPGIYLWNSKKILVR</sequence>
<evidence type="ECO:0008006" key="7">
    <source>
        <dbReference type="Google" id="ProtNLM"/>
    </source>
</evidence>
<dbReference type="SUPFAM" id="SSF51126">
    <property type="entry name" value="Pectin lyase-like"/>
    <property type="match status" value="1"/>
</dbReference>
<dbReference type="Proteomes" id="UP000887043">
    <property type="component" value="Unassembled WGS sequence"/>
</dbReference>
<dbReference type="RefSeq" id="WP_006282838.1">
    <property type="nucleotide sequence ID" value="NZ_BPTR01000001.1"/>
</dbReference>
<dbReference type="PANTHER" id="PTHR31339">
    <property type="entry name" value="PECTIN LYASE-RELATED"/>
    <property type="match status" value="1"/>
</dbReference>
<keyword evidence="3 4" id="KW-0326">Glycosidase</keyword>
<dbReference type="AlphaFoldDB" id="A0AA37HWA8"/>
<evidence type="ECO:0000313" key="6">
    <source>
        <dbReference type="Proteomes" id="UP000887043"/>
    </source>
</evidence>
<evidence type="ECO:0000256" key="3">
    <source>
        <dbReference type="ARBA" id="ARBA00023295"/>
    </source>
</evidence>
<dbReference type="InterPro" id="IPR051801">
    <property type="entry name" value="GH28_Enzymes"/>
</dbReference>
<dbReference type="GO" id="GO:0004650">
    <property type="term" value="F:polygalacturonase activity"/>
    <property type="evidence" value="ECO:0007669"/>
    <property type="project" value="InterPro"/>
</dbReference>